<evidence type="ECO:0000313" key="4">
    <source>
        <dbReference type="EMBL" id="GAC06403.1"/>
    </source>
</evidence>
<dbReference type="Proteomes" id="UP000008372">
    <property type="component" value="Unassembled WGS sequence"/>
</dbReference>
<evidence type="ECO:0000256" key="1">
    <source>
        <dbReference type="ARBA" id="ARBA00005250"/>
    </source>
</evidence>
<reference evidence="4 5" key="1">
    <citation type="journal article" date="2014" name="Environ. Microbiol.">
        <title>Comparative genomics of the marine bacterial genus Glaciecola reveals the high degree of genomic diversity and genomic characteristic for cold adaptation.</title>
        <authorList>
            <person name="Qin Q.L."/>
            <person name="Xie B.B."/>
            <person name="Yu Y."/>
            <person name="Shu Y.L."/>
            <person name="Rong J.C."/>
            <person name="Zhang Y.J."/>
            <person name="Zhao D.L."/>
            <person name="Chen X.L."/>
            <person name="Zhang X.Y."/>
            <person name="Chen B."/>
            <person name="Zhou B.C."/>
            <person name="Zhang Y.Z."/>
        </authorList>
    </citation>
    <scope>NUCLEOTIDE SEQUENCE [LARGE SCALE GENOMIC DNA]</scope>
    <source>
        <strain evidence="4 5">NO2</strain>
    </source>
</reference>
<dbReference type="InterPro" id="IPR050855">
    <property type="entry name" value="NDM-1-like"/>
</dbReference>
<sequence length="322" mass="36376">MKIKLVSVLLVLISGCTIEAGVNANENLSTSPAQRHSLLNKEKWIHGSVDCKTNQDASVDVYRHDQSSFILRQNKCLTFEAPFIYVLVGERKILVFDTGAMSDTDGFSLYEEIKKAVGAEVISKRDILVIHSHGHSDHYQGDEQFADQSNVTLVGPSAKEMKNYFGFNEWPMGQSTIDLGNRKLTVIPTPGHQEESITIYDYQNKWLLTGDTLYPGMIYIKNWDEYKLSIDRLDKFSKSHEISAILGAHIEMTANPNEYYQIGSTYQPNEAQLDLAVSHLHKLNAALQHSSKAEKIDFDEFTIQPMGLLQKSISNVARWFTQ</sequence>
<evidence type="ECO:0000259" key="3">
    <source>
        <dbReference type="SMART" id="SM00849"/>
    </source>
</evidence>
<keyword evidence="5" id="KW-1185">Reference proteome</keyword>
<evidence type="ECO:0000313" key="5">
    <source>
        <dbReference type="Proteomes" id="UP000008372"/>
    </source>
</evidence>
<dbReference type="PROSITE" id="PS51257">
    <property type="entry name" value="PROKAR_LIPOPROTEIN"/>
    <property type="match status" value="1"/>
</dbReference>
<feature type="signal peptide" evidence="2">
    <location>
        <begin position="1"/>
        <end position="20"/>
    </location>
</feature>
<dbReference type="Pfam" id="PF00753">
    <property type="entry name" value="Lactamase_B"/>
    <property type="match status" value="1"/>
</dbReference>
<dbReference type="SUPFAM" id="SSF56281">
    <property type="entry name" value="Metallo-hydrolase/oxidoreductase"/>
    <property type="match status" value="1"/>
</dbReference>
<dbReference type="Gene3D" id="3.60.15.10">
    <property type="entry name" value="Ribonuclease Z/Hydroxyacylglutathione hydrolase-like"/>
    <property type="match status" value="1"/>
</dbReference>
<name>A0ABQ0IAU5_9ALTE</name>
<proteinExistence type="inferred from homology"/>
<evidence type="ECO:0000256" key="2">
    <source>
        <dbReference type="SAM" id="SignalP"/>
    </source>
</evidence>
<gene>
    <name evidence="4" type="ORF">GAGA_3570</name>
</gene>
<keyword evidence="2" id="KW-0732">Signal</keyword>
<accession>A0ABQ0IAU5</accession>
<dbReference type="RefSeq" id="WP_008305269.1">
    <property type="nucleotide sequence ID" value="NZ_BAEK01000059.1"/>
</dbReference>
<feature type="domain" description="Metallo-beta-lactamase" evidence="3">
    <location>
        <begin position="81"/>
        <end position="249"/>
    </location>
</feature>
<dbReference type="InterPro" id="IPR036866">
    <property type="entry name" value="RibonucZ/Hydroxyglut_hydro"/>
</dbReference>
<protein>
    <submittedName>
        <fullName evidence="4">Metallo-beta-lactamase family protein</fullName>
    </submittedName>
</protein>
<comment type="similarity">
    <text evidence="1">Belongs to the metallo-beta-lactamase superfamily. Class-B beta-lactamase family.</text>
</comment>
<dbReference type="EMBL" id="BAEK01000059">
    <property type="protein sequence ID" value="GAC06403.1"/>
    <property type="molecule type" value="Genomic_DNA"/>
</dbReference>
<dbReference type="SMART" id="SM00849">
    <property type="entry name" value="Lactamase_B"/>
    <property type="match status" value="1"/>
</dbReference>
<feature type="chain" id="PRO_5046535671" evidence="2">
    <location>
        <begin position="21"/>
        <end position="322"/>
    </location>
</feature>
<comment type="caution">
    <text evidence="4">The sequence shown here is derived from an EMBL/GenBank/DDBJ whole genome shotgun (WGS) entry which is preliminary data.</text>
</comment>
<dbReference type="InterPro" id="IPR001279">
    <property type="entry name" value="Metallo-B-lactamas"/>
</dbReference>
<organism evidence="4 5">
    <name type="scientific">Paraglaciecola agarilytica NO2</name>
    <dbReference type="NCBI Taxonomy" id="1125747"/>
    <lineage>
        <taxon>Bacteria</taxon>
        <taxon>Pseudomonadati</taxon>
        <taxon>Pseudomonadota</taxon>
        <taxon>Gammaproteobacteria</taxon>
        <taxon>Alteromonadales</taxon>
        <taxon>Alteromonadaceae</taxon>
        <taxon>Paraglaciecola</taxon>
    </lineage>
</organism>
<dbReference type="PANTHER" id="PTHR42951:SF4">
    <property type="entry name" value="ACYL-COENZYME A THIOESTERASE MBLAC2"/>
    <property type="match status" value="1"/>
</dbReference>
<dbReference type="PANTHER" id="PTHR42951">
    <property type="entry name" value="METALLO-BETA-LACTAMASE DOMAIN-CONTAINING"/>
    <property type="match status" value="1"/>
</dbReference>